<dbReference type="PANTHER" id="PTHR33119">
    <property type="entry name" value="IFI3P"/>
    <property type="match status" value="1"/>
</dbReference>
<feature type="compositionally biased region" description="Polar residues" evidence="1">
    <location>
        <begin position="1"/>
        <end position="13"/>
    </location>
</feature>
<dbReference type="Pfam" id="PF21666">
    <property type="entry name" value="DUF4246_N"/>
    <property type="match status" value="1"/>
</dbReference>
<evidence type="ECO:0000313" key="5">
    <source>
        <dbReference type="Proteomes" id="UP001152130"/>
    </source>
</evidence>
<dbReference type="AlphaFoldDB" id="A0A9W8PGV8"/>
<dbReference type="Proteomes" id="UP001152130">
    <property type="component" value="Unassembled WGS sequence"/>
</dbReference>
<feature type="domain" description="DUF4246" evidence="3">
    <location>
        <begin position="134"/>
        <end position="203"/>
    </location>
</feature>
<dbReference type="InterPro" id="IPR049192">
    <property type="entry name" value="DUF4246_C"/>
</dbReference>
<dbReference type="OrthoDB" id="415532at2759"/>
<dbReference type="InterPro" id="IPR049207">
    <property type="entry name" value="DUF4246_N"/>
</dbReference>
<feature type="region of interest" description="Disordered" evidence="1">
    <location>
        <begin position="1"/>
        <end position="42"/>
    </location>
</feature>
<dbReference type="InterPro" id="IPR025340">
    <property type="entry name" value="DUF4246"/>
</dbReference>
<reference evidence="4" key="1">
    <citation type="submission" date="2022-10" db="EMBL/GenBank/DDBJ databases">
        <title>Fusarium specimens isolated from Avocado Roots.</title>
        <authorList>
            <person name="Stajich J."/>
            <person name="Roper C."/>
            <person name="Heimlech-Rivalta G."/>
        </authorList>
    </citation>
    <scope>NUCLEOTIDE SEQUENCE</scope>
    <source>
        <strain evidence="4">CF00143</strain>
    </source>
</reference>
<gene>
    <name evidence="4" type="ORF">NW766_010418</name>
</gene>
<dbReference type="PANTHER" id="PTHR33119:SF1">
    <property type="entry name" value="FE2OG DIOXYGENASE DOMAIN-CONTAINING PROTEIN"/>
    <property type="match status" value="1"/>
</dbReference>
<evidence type="ECO:0000259" key="2">
    <source>
        <dbReference type="Pfam" id="PF14033"/>
    </source>
</evidence>
<comment type="caution">
    <text evidence="4">The sequence shown here is derived from an EMBL/GenBank/DDBJ whole genome shotgun (WGS) entry which is preliminary data.</text>
</comment>
<protein>
    <submittedName>
        <fullName evidence="4">Uncharacterized protein</fullName>
    </submittedName>
</protein>
<evidence type="ECO:0000256" key="1">
    <source>
        <dbReference type="SAM" id="MobiDB-lite"/>
    </source>
</evidence>
<organism evidence="4 5">
    <name type="scientific">Fusarium irregulare</name>
    <dbReference type="NCBI Taxonomy" id="2494466"/>
    <lineage>
        <taxon>Eukaryota</taxon>
        <taxon>Fungi</taxon>
        <taxon>Dikarya</taxon>
        <taxon>Ascomycota</taxon>
        <taxon>Pezizomycotina</taxon>
        <taxon>Sordariomycetes</taxon>
        <taxon>Hypocreomycetidae</taxon>
        <taxon>Hypocreales</taxon>
        <taxon>Nectriaceae</taxon>
        <taxon>Fusarium</taxon>
        <taxon>Fusarium incarnatum-equiseti species complex</taxon>
    </lineage>
</organism>
<name>A0A9W8PGV8_9HYPO</name>
<sequence length="745" mass="86090">MLPSRESGSSTRISAEDMLEDEPSSPIFYLETPEPDDEPPSSPLIVIGGTSPYRRRFYQTSDLEDFFHGAFLACIREMDDPLPSLEEIKNKYTESLVVTIDHEERYREPWYSIEECWDKRLTEGPPKKDGILMLPGYGLPLSHGITSKNRQPFLLGLDPGDWHARTLTNREVCMLELIEAITNKPEWWIKVRDQEIVAKWKQEALQAPWESFQKNADFTEEMAQKCFDELVAKARLYEETSLIPVMDYSACVVKSDKLLTSQLTEKLKAAVSSLEDVPESCRDWHPGSDEKVLDLVHPSLWPLIYGKSQIVADEYIPLNQCLEFCGGGTTIPIPSRPRLARLREYSGITRDRDLSEKLALSTAFQWLPCDVDITGRMPRIMSYINNLHPVRHADLYLVIEELIEKALPAWDLVCRSTSRRSNFQRLEEIFEVERESRTVEYCGPPRGRMYHCHPGKVPREILEQHMNINADDHDLRDKPGYDETAAAWFKETHPVKLPNVAKRSYPLDASSIKTQDFFDNMSRIQVIIKLANIHLTPEKPQYDGGSWHVEGQFNEHICATALYYYDCENVTDSYLAFRTWADGDDLSDELHHEQYDYAGIEQIFAIKANDGDKMQRIGSVLTREGRALIFPNVYQHQVQPFELQDKTRPGHRKIVALFLVDPNIPIISTGNVAPQQKDWWTEKVMRTEPLRLFPNEIKDMITKEVTYPIGLEEAKVIREKLMRERKKDKVSIRSYGSNEWSFCEH</sequence>
<evidence type="ECO:0000259" key="3">
    <source>
        <dbReference type="Pfam" id="PF21666"/>
    </source>
</evidence>
<dbReference type="EMBL" id="JAPDHF010000019">
    <property type="protein sequence ID" value="KAJ4006341.1"/>
    <property type="molecule type" value="Genomic_DNA"/>
</dbReference>
<proteinExistence type="predicted"/>
<evidence type="ECO:0000313" key="4">
    <source>
        <dbReference type="EMBL" id="KAJ4006341.1"/>
    </source>
</evidence>
<keyword evidence="5" id="KW-1185">Reference proteome</keyword>
<dbReference type="Pfam" id="PF14033">
    <property type="entry name" value="DUF4246"/>
    <property type="match status" value="1"/>
</dbReference>
<accession>A0A9W8PGV8</accession>
<feature type="domain" description="DUF4246" evidence="2">
    <location>
        <begin position="220"/>
        <end position="682"/>
    </location>
</feature>